<evidence type="ECO:0000313" key="3">
    <source>
        <dbReference type="EMBL" id="EKM53739.1"/>
    </source>
</evidence>
<sequence length="390" mass="43760">MCYYWLFSTFSGPDHTHYMIRAPGEPIDEIEEHWSDDSLSLLECYFHHPSESFLDTQNTIHCFDDLSYTEYYSAFCLARYDPTKAGYLNYFTEHHAHQSTSVRMHVIFRSFAAPHLARICSVQPSEGKRFYLCALLQHRPARCFRDMQTVDGGVHDSHQLTAAALGLFANNNEAELALLEVIAALRTPHQLHVLFAHLLVNDCIATPLVLWDTLQLGMNHALYEVSTYLEEHGKSLQDYGLPEPTQHIFDTIVQAALSKTPLLAFINGKAGQGKTFLVNTIYDYLQGHGNIVLPTTTSGYAAQLYPGGRTTHSTFKVPVNNKNELLKSPITTQSLRGDLINQVRAIMWDEAPMANKAVLACMEEVLRTVSKCPKLPFSGKVFVTSGGFAL</sequence>
<accession>K5W464</accession>
<dbReference type="SUPFAM" id="SSF52540">
    <property type="entry name" value="P-loop containing nucleoside triphosphate hydrolases"/>
    <property type="match status" value="1"/>
</dbReference>
<dbReference type="OrthoDB" id="3366231at2759"/>
<dbReference type="Proteomes" id="UP000008370">
    <property type="component" value="Unassembled WGS sequence"/>
</dbReference>
<comment type="catalytic activity">
    <reaction evidence="1">
        <text>ATP + H2O = ADP + phosphate + H(+)</text>
        <dbReference type="Rhea" id="RHEA:13065"/>
        <dbReference type="ChEBI" id="CHEBI:15377"/>
        <dbReference type="ChEBI" id="CHEBI:15378"/>
        <dbReference type="ChEBI" id="CHEBI:30616"/>
        <dbReference type="ChEBI" id="CHEBI:43474"/>
        <dbReference type="ChEBI" id="CHEBI:456216"/>
        <dbReference type="EC" id="5.6.2.3"/>
    </reaction>
</comment>
<dbReference type="RefSeq" id="XP_007397633.1">
    <property type="nucleotide sequence ID" value="XM_007397571.1"/>
</dbReference>
<dbReference type="GO" id="GO:0016887">
    <property type="term" value="F:ATP hydrolysis activity"/>
    <property type="evidence" value="ECO:0007669"/>
    <property type="project" value="RHEA"/>
</dbReference>
<dbReference type="Gene3D" id="3.40.50.300">
    <property type="entry name" value="P-loop containing nucleotide triphosphate hydrolases"/>
    <property type="match status" value="1"/>
</dbReference>
<organism evidence="3 4">
    <name type="scientific">Phanerochaete carnosa (strain HHB-10118-sp)</name>
    <name type="common">White-rot fungus</name>
    <name type="synonym">Peniophora carnosa</name>
    <dbReference type="NCBI Taxonomy" id="650164"/>
    <lineage>
        <taxon>Eukaryota</taxon>
        <taxon>Fungi</taxon>
        <taxon>Dikarya</taxon>
        <taxon>Basidiomycota</taxon>
        <taxon>Agaricomycotina</taxon>
        <taxon>Agaricomycetes</taxon>
        <taxon>Polyporales</taxon>
        <taxon>Phanerochaetaceae</taxon>
        <taxon>Phanerochaete</taxon>
    </lineage>
</organism>
<keyword evidence="1" id="KW-0067">ATP-binding</keyword>
<dbReference type="GO" id="GO:0043139">
    <property type="term" value="F:5'-3' DNA helicase activity"/>
    <property type="evidence" value="ECO:0007669"/>
    <property type="project" value="UniProtKB-EC"/>
</dbReference>
<keyword evidence="4" id="KW-1185">Reference proteome</keyword>
<dbReference type="Pfam" id="PF05970">
    <property type="entry name" value="PIF1"/>
    <property type="match status" value="1"/>
</dbReference>
<proteinExistence type="inferred from homology"/>
<dbReference type="GeneID" id="18919646"/>
<keyword evidence="1" id="KW-0227">DNA damage</keyword>
<protein>
    <recommendedName>
        <fullName evidence="1">ATP-dependent DNA helicase</fullName>
        <ecNumber evidence="1">5.6.2.3</ecNumber>
    </recommendedName>
</protein>
<keyword evidence="1" id="KW-0347">Helicase</keyword>
<dbReference type="InParanoid" id="K5W464"/>
<keyword evidence="1" id="KW-0547">Nucleotide-binding</keyword>
<dbReference type="GO" id="GO:0006310">
    <property type="term" value="P:DNA recombination"/>
    <property type="evidence" value="ECO:0007669"/>
    <property type="project" value="UniProtKB-KW"/>
</dbReference>
<dbReference type="EMBL" id="JH930474">
    <property type="protein sequence ID" value="EKM53739.1"/>
    <property type="molecule type" value="Genomic_DNA"/>
</dbReference>
<dbReference type="EC" id="5.6.2.3" evidence="1"/>
<dbReference type="GO" id="GO:0005524">
    <property type="term" value="F:ATP binding"/>
    <property type="evidence" value="ECO:0007669"/>
    <property type="project" value="UniProtKB-KW"/>
</dbReference>
<dbReference type="GO" id="GO:0006281">
    <property type="term" value="P:DNA repair"/>
    <property type="evidence" value="ECO:0007669"/>
    <property type="project" value="UniProtKB-KW"/>
</dbReference>
<dbReference type="GO" id="GO:0000723">
    <property type="term" value="P:telomere maintenance"/>
    <property type="evidence" value="ECO:0007669"/>
    <property type="project" value="InterPro"/>
</dbReference>
<keyword evidence="1" id="KW-0233">DNA recombination</keyword>
<dbReference type="PANTHER" id="PTHR10492">
    <property type="match status" value="1"/>
</dbReference>
<dbReference type="AlphaFoldDB" id="K5W464"/>
<comment type="similarity">
    <text evidence="1">Belongs to the helicase family.</text>
</comment>
<keyword evidence="1" id="KW-0378">Hydrolase</keyword>
<gene>
    <name evidence="3" type="ORF">PHACADRAFT_30677</name>
</gene>
<evidence type="ECO:0000259" key="2">
    <source>
        <dbReference type="Pfam" id="PF05970"/>
    </source>
</evidence>
<evidence type="ECO:0000313" key="4">
    <source>
        <dbReference type="Proteomes" id="UP000008370"/>
    </source>
</evidence>
<reference evidence="3 4" key="1">
    <citation type="journal article" date="2012" name="BMC Genomics">
        <title>Comparative genomics of the white-rot fungi, Phanerochaete carnosa and P. chrysosporium, to elucidate the genetic basis of the distinct wood types they colonize.</title>
        <authorList>
            <person name="Suzuki H."/>
            <person name="MacDonald J."/>
            <person name="Syed K."/>
            <person name="Salamov A."/>
            <person name="Hori C."/>
            <person name="Aerts A."/>
            <person name="Henrissat B."/>
            <person name="Wiebenga A."/>
            <person name="vanKuyk P.A."/>
            <person name="Barry K."/>
            <person name="Lindquist E."/>
            <person name="LaButti K."/>
            <person name="Lapidus A."/>
            <person name="Lucas S."/>
            <person name="Coutinho P."/>
            <person name="Gong Y."/>
            <person name="Samejima M."/>
            <person name="Mahadevan R."/>
            <person name="Abou-Zaid M."/>
            <person name="de Vries R.P."/>
            <person name="Igarashi K."/>
            <person name="Yadav J.S."/>
            <person name="Grigoriev I.V."/>
            <person name="Master E.R."/>
        </authorList>
    </citation>
    <scope>NUCLEOTIDE SEQUENCE [LARGE SCALE GENOMIC DNA]</scope>
    <source>
        <strain evidence="3 4">HHB-10118-sp</strain>
    </source>
</reference>
<dbReference type="InterPro" id="IPR010285">
    <property type="entry name" value="DNA_helicase_pif1-like_DEAD"/>
</dbReference>
<comment type="cofactor">
    <cofactor evidence="1">
        <name>Mg(2+)</name>
        <dbReference type="ChEBI" id="CHEBI:18420"/>
    </cofactor>
</comment>
<dbReference type="PANTHER" id="PTHR10492:SF57">
    <property type="entry name" value="ATP-DEPENDENT DNA HELICASE"/>
    <property type="match status" value="1"/>
</dbReference>
<feature type="domain" description="DNA helicase Pif1-like DEAD-box helicase" evidence="2">
    <location>
        <begin position="245"/>
        <end position="388"/>
    </location>
</feature>
<dbReference type="KEGG" id="pco:PHACADRAFT_30677"/>
<dbReference type="InterPro" id="IPR027417">
    <property type="entry name" value="P-loop_NTPase"/>
</dbReference>
<dbReference type="STRING" id="650164.K5W464"/>
<name>K5W464_PHACS</name>
<keyword evidence="1" id="KW-0234">DNA repair</keyword>
<evidence type="ECO:0000256" key="1">
    <source>
        <dbReference type="RuleBase" id="RU363044"/>
    </source>
</evidence>
<dbReference type="HOGENOM" id="CLU_708064_0_0_1"/>